<evidence type="ECO:0000256" key="2">
    <source>
        <dbReference type="ARBA" id="ARBA00022737"/>
    </source>
</evidence>
<evidence type="ECO:0000313" key="7">
    <source>
        <dbReference type="Proteomes" id="UP001162131"/>
    </source>
</evidence>
<keyword evidence="2" id="KW-0677">Repeat</keyword>
<proteinExistence type="predicted"/>
<dbReference type="PROSITE" id="PS50222">
    <property type="entry name" value="EF_HAND_2"/>
    <property type="match status" value="3"/>
</dbReference>
<dbReference type="GO" id="GO:0005509">
    <property type="term" value="F:calcium ion binding"/>
    <property type="evidence" value="ECO:0007669"/>
    <property type="project" value="InterPro"/>
</dbReference>
<accession>A0AAU9JTW5</accession>
<comment type="caution">
    <text evidence="6">The sequence shown here is derived from an EMBL/GenBank/DDBJ whole genome shotgun (WGS) entry which is preliminary data.</text>
</comment>
<evidence type="ECO:0000256" key="4">
    <source>
        <dbReference type="SAM" id="MobiDB-lite"/>
    </source>
</evidence>
<dbReference type="InterPro" id="IPR051581">
    <property type="entry name" value="Ca-bind"/>
</dbReference>
<dbReference type="PANTHER" id="PTHR34524">
    <property type="entry name" value="CALCYPHOSIN"/>
    <property type="match status" value="1"/>
</dbReference>
<evidence type="ECO:0000313" key="6">
    <source>
        <dbReference type="EMBL" id="CAG9329173.1"/>
    </source>
</evidence>
<feature type="domain" description="EF-hand" evidence="5">
    <location>
        <begin position="190"/>
        <end position="225"/>
    </location>
</feature>
<gene>
    <name evidence="6" type="ORF">BSTOLATCC_MIC48002</name>
</gene>
<dbReference type="PROSITE" id="PS00018">
    <property type="entry name" value="EF_HAND_1"/>
    <property type="match status" value="1"/>
</dbReference>
<protein>
    <recommendedName>
        <fullName evidence="5">EF-hand domain-containing protein</fullName>
    </recommendedName>
</protein>
<feature type="compositionally biased region" description="Basic and acidic residues" evidence="4">
    <location>
        <begin position="231"/>
        <end position="280"/>
    </location>
</feature>
<dbReference type="InterPro" id="IPR002048">
    <property type="entry name" value="EF_hand_dom"/>
</dbReference>
<sequence>MLDSESKNLLYDLITKLRQGEHNIEILRIVLCENPEFDPYQAFHTLCTVHTGCLIPKDISEFLSLRGIKSSDTDLYLLIKQYSSELNGRLTIEDFFQLVLPSTNPGLRSIASARCLPHRWRLTPTVEYSLSKLLESELSFQKDLEKIKGKLSTLPGYTTVKAFNALDKRGKGYISENDFIEFSREFGNLLLEQDLDDILRRIDTEEDAVITYNEFLDFMLPLNQTKQEIASSKDSESKSEDRPRQEEKEEEKSKIETPKKEEFKFETPKKSSPEMRKSDLKSSPQAPPQVSDESCSIDNLMKIQLFAIRKLEFLKQNLSVLDDFSVPSLFKLIDRADNGVIKLLDLERFLNAIQLTGVNLSFIFKTYGRADNTIDLDKFKLIFAPKDLEYAEILLSRQNEDSEFSNFTLGTIKNFFEVLIENERKIEEAKSELQNNPDFDIKSVLRFFDCDEDGQISLGDFDIALKKMGIVANKQDTLAFFELYDKYREEVVNFENFSEYLGF</sequence>
<dbReference type="AlphaFoldDB" id="A0AAU9JTW5"/>
<keyword evidence="1" id="KW-0479">Metal-binding</keyword>
<feature type="region of interest" description="Disordered" evidence="4">
    <location>
        <begin position="228"/>
        <end position="293"/>
    </location>
</feature>
<dbReference type="InterPro" id="IPR011992">
    <property type="entry name" value="EF-hand-dom_pair"/>
</dbReference>
<dbReference type="SUPFAM" id="SSF47473">
    <property type="entry name" value="EF-hand"/>
    <property type="match status" value="2"/>
</dbReference>
<dbReference type="PANTHER" id="PTHR34524:SF6">
    <property type="entry name" value="CALCYPHOSINE LIKE"/>
    <property type="match status" value="1"/>
</dbReference>
<keyword evidence="3" id="KW-0106">Calcium</keyword>
<dbReference type="Pfam" id="PF13499">
    <property type="entry name" value="EF-hand_7"/>
    <property type="match status" value="1"/>
</dbReference>
<dbReference type="SMART" id="SM00054">
    <property type="entry name" value="EFh"/>
    <property type="match status" value="3"/>
</dbReference>
<feature type="domain" description="EF-hand" evidence="5">
    <location>
        <begin position="161"/>
        <end position="189"/>
    </location>
</feature>
<evidence type="ECO:0000259" key="5">
    <source>
        <dbReference type="PROSITE" id="PS50222"/>
    </source>
</evidence>
<dbReference type="Proteomes" id="UP001162131">
    <property type="component" value="Unassembled WGS sequence"/>
</dbReference>
<organism evidence="6 7">
    <name type="scientific">Blepharisma stoltei</name>
    <dbReference type="NCBI Taxonomy" id="1481888"/>
    <lineage>
        <taxon>Eukaryota</taxon>
        <taxon>Sar</taxon>
        <taxon>Alveolata</taxon>
        <taxon>Ciliophora</taxon>
        <taxon>Postciliodesmatophora</taxon>
        <taxon>Heterotrichea</taxon>
        <taxon>Heterotrichida</taxon>
        <taxon>Blepharismidae</taxon>
        <taxon>Blepharisma</taxon>
    </lineage>
</organism>
<dbReference type="CDD" id="cd00051">
    <property type="entry name" value="EFh"/>
    <property type="match status" value="1"/>
</dbReference>
<reference evidence="6" key="1">
    <citation type="submission" date="2021-09" db="EMBL/GenBank/DDBJ databases">
        <authorList>
            <consortium name="AG Swart"/>
            <person name="Singh M."/>
            <person name="Singh A."/>
            <person name="Seah K."/>
            <person name="Emmerich C."/>
        </authorList>
    </citation>
    <scope>NUCLEOTIDE SEQUENCE</scope>
    <source>
        <strain evidence="6">ATCC30299</strain>
    </source>
</reference>
<evidence type="ECO:0000256" key="3">
    <source>
        <dbReference type="ARBA" id="ARBA00022837"/>
    </source>
</evidence>
<name>A0AAU9JTW5_9CILI</name>
<dbReference type="Gene3D" id="1.10.238.10">
    <property type="entry name" value="EF-hand"/>
    <property type="match status" value="2"/>
</dbReference>
<evidence type="ECO:0000256" key="1">
    <source>
        <dbReference type="ARBA" id="ARBA00022723"/>
    </source>
</evidence>
<dbReference type="InterPro" id="IPR018247">
    <property type="entry name" value="EF_Hand_1_Ca_BS"/>
</dbReference>
<dbReference type="EMBL" id="CAJZBQ010000047">
    <property type="protein sequence ID" value="CAG9329173.1"/>
    <property type="molecule type" value="Genomic_DNA"/>
</dbReference>
<keyword evidence="7" id="KW-1185">Reference proteome</keyword>
<feature type="domain" description="EF-hand" evidence="5">
    <location>
        <begin position="436"/>
        <end position="471"/>
    </location>
</feature>